<dbReference type="InterPro" id="IPR036390">
    <property type="entry name" value="WH_DNA-bd_sf"/>
</dbReference>
<dbReference type="SUPFAM" id="SSF46785">
    <property type="entry name" value="Winged helix' DNA-binding domain"/>
    <property type="match status" value="1"/>
</dbReference>
<feature type="domain" description="HTH hxlR-type" evidence="4">
    <location>
        <begin position="50"/>
        <end position="148"/>
    </location>
</feature>
<organism evidence="5 6">
    <name type="scientific">Streptomyces nigrescens</name>
    <dbReference type="NCBI Taxonomy" id="1920"/>
    <lineage>
        <taxon>Bacteria</taxon>
        <taxon>Bacillati</taxon>
        <taxon>Actinomycetota</taxon>
        <taxon>Actinomycetes</taxon>
        <taxon>Kitasatosporales</taxon>
        <taxon>Streptomycetaceae</taxon>
        <taxon>Streptomyces</taxon>
    </lineage>
</organism>
<dbReference type="Proteomes" id="UP001059597">
    <property type="component" value="Chromosome"/>
</dbReference>
<dbReference type="Pfam" id="PF01638">
    <property type="entry name" value="HxlR"/>
    <property type="match status" value="1"/>
</dbReference>
<keyword evidence="2" id="KW-0238">DNA-binding</keyword>
<dbReference type="PROSITE" id="PS51118">
    <property type="entry name" value="HTH_HXLR"/>
    <property type="match status" value="1"/>
</dbReference>
<protein>
    <recommendedName>
        <fullName evidence="4">HTH hxlR-type domain-containing protein</fullName>
    </recommendedName>
</protein>
<sequence length="157" mass="16461">MGTVVASSVVVRAIAGATLGGPLVTHRTVRHVPGLPDDARAAVRAPSPDCPVEIALGALRGRWTTLVLRELLRGPHTYSELAAALPALSDKVLTDRLGQLVADGVAHRDRTAGWPSTVRYELTERGRALGPVLQSLWDWGAATAGHRGTAPPGTSVE</sequence>
<evidence type="ECO:0000256" key="3">
    <source>
        <dbReference type="ARBA" id="ARBA00023163"/>
    </source>
</evidence>
<accession>A0ABM8A1U7</accession>
<evidence type="ECO:0000256" key="1">
    <source>
        <dbReference type="ARBA" id="ARBA00023015"/>
    </source>
</evidence>
<reference evidence="5" key="1">
    <citation type="submission" date="2022-06" db="EMBL/GenBank/DDBJ databases">
        <title>Complete genome sequence of Streptomyces nigrescens HEK616.</title>
        <authorList>
            <person name="Asamizu S."/>
            <person name="Onaka H."/>
        </authorList>
    </citation>
    <scope>NUCLEOTIDE SEQUENCE</scope>
    <source>
        <strain evidence="5">HEK616</strain>
    </source>
</reference>
<dbReference type="EMBL" id="AP026073">
    <property type="protein sequence ID" value="BDM72588.1"/>
    <property type="molecule type" value="Genomic_DNA"/>
</dbReference>
<evidence type="ECO:0000259" key="4">
    <source>
        <dbReference type="PROSITE" id="PS51118"/>
    </source>
</evidence>
<evidence type="ECO:0000256" key="2">
    <source>
        <dbReference type="ARBA" id="ARBA00023125"/>
    </source>
</evidence>
<dbReference type="PANTHER" id="PTHR33204:SF18">
    <property type="entry name" value="TRANSCRIPTIONAL REGULATORY PROTEIN"/>
    <property type="match status" value="1"/>
</dbReference>
<dbReference type="InterPro" id="IPR036388">
    <property type="entry name" value="WH-like_DNA-bd_sf"/>
</dbReference>
<gene>
    <name evidence="5" type="ORF">HEK616_60750</name>
</gene>
<dbReference type="InterPro" id="IPR002577">
    <property type="entry name" value="HTH_HxlR"/>
</dbReference>
<evidence type="ECO:0000313" key="5">
    <source>
        <dbReference type="EMBL" id="BDM72588.1"/>
    </source>
</evidence>
<evidence type="ECO:0000313" key="6">
    <source>
        <dbReference type="Proteomes" id="UP001059597"/>
    </source>
</evidence>
<dbReference type="Gene3D" id="1.10.10.10">
    <property type="entry name" value="Winged helix-like DNA-binding domain superfamily/Winged helix DNA-binding domain"/>
    <property type="match status" value="1"/>
</dbReference>
<name>A0ABM8A1U7_STRNI</name>
<proteinExistence type="predicted"/>
<keyword evidence="6" id="KW-1185">Reference proteome</keyword>
<keyword evidence="3" id="KW-0804">Transcription</keyword>
<dbReference type="PANTHER" id="PTHR33204">
    <property type="entry name" value="TRANSCRIPTIONAL REGULATOR, MARR FAMILY"/>
    <property type="match status" value="1"/>
</dbReference>
<keyword evidence="1" id="KW-0805">Transcription regulation</keyword>